<accession>A0ACD5GZF5</accession>
<reference evidence="1 2" key="1">
    <citation type="journal article" date="2016" name="Genome Announc.">
        <title>Draft Genome Sequence of the Thermotolerant Cyanobacterium Desertifilum sp. IPPAS B-1220.</title>
        <authorList>
            <person name="Mironov K.S."/>
            <person name="Sinetova M.A."/>
            <person name="Bolatkhan K."/>
            <person name="Zayadan B.K."/>
            <person name="Ustinova V.V."/>
            <person name="Kupriyanova E.V."/>
            <person name="Skrypnik A.N."/>
            <person name="Gogoleva N.E."/>
            <person name="Gogolev Y.V."/>
            <person name="Los D.A."/>
        </authorList>
    </citation>
    <scope>NUCLEOTIDE SEQUENCE [LARGE SCALE GENOMIC DNA]</scope>
    <source>
        <strain evidence="1 2">IPPAS B-1220</strain>
    </source>
</reference>
<dbReference type="Proteomes" id="UP000095472">
    <property type="component" value="Chromosome"/>
</dbReference>
<organism evidence="1 2">
    <name type="scientific">Desertifilum tharense IPPAS B-1220</name>
    <dbReference type="NCBI Taxonomy" id="1781255"/>
    <lineage>
        <taxon>Bacteria</taxon>
        <taxon>Bacillati</taxon>
        <taxon>Cyanobacteriota</taxon>
        <taxon>Cyanophyceae</taxon>
        <taxon>Desertifilales</taxon>
        <taxon>Desertifilaceae</taxon>
        <taxon>Desertifilum</taxon>
    </lineage>
</organism>
<keyword evidence="2" id="KW-1185">Reference proteome</keyword>
<dbReference type="EMBL" id="CP182909">
    <property type="protein sequence ID" value="XPM66373.1"/>
    <property type="molecule type" value="Genomic_DNA"/>
</dbReference>
<evidence type="ECO:0000313" key="1">
    <source>
        <dbReference type="EMBL" id="XPM66373.1"/>
    </source>
</evidence>
<gene>
    <name evidence="1" type="ORF">BH720_014135</name>
</gene>
<proteinExistence type="predicted"/>
<sequence length="80" mass="8784">MGQKAIVADPGQLMATWGQMQLRAIAFPFKTPHDPENSNPCYFMGRSGDCSPASIPPRRMPLLRSSPLFSRLNPALKGNI</sequence>
<protein>
    <submittedName>
        <fullName evidence="1">Uncharacterized protein</fullName>
    </submittedName>
</protein>
<evidence type="ECO:0000313" key="2">
    <source>
        <dbReference type="Proteomes" id="UP000095472"/>
    </source>
</evidence>
<name>A0ACD5GZF5_9CYAN</name>